<proteinExistence type="predicted"/>
<dbReference type="EMBL" id="HBUF01472686">
    <property type="protein sequence ID" value="CAG6744683.1"/>
    <property type="molecule type" value="Transcribed_RNA"/>
</dbReference>
<evidence type="ECO:0008006" key="3">
    <source>
        <dbReference type="Google" id="ProtNLM"/>
    </source>
</evidence>
<feature type="chain" id="PRO_5034800363" description="Secreted protein" evidence="1">
    <location>
        <begin position="26"/>
        <end position="161"/>
    </location>
</feature>
<protein>
    <recommendedName>
        <fullName evidence="3">Secreted protein</fullName>
    </recommendedName>
</protein>
<feature type="signal peptide" evidence="1">
    <location>
        <begin position="1"/>
        <end position="25"/>
    </location>
</feature>
<sequence length="161" mass="18398">MRRHRLCTTIRWTMIMMSTTRPTLAGRTKTIHGLRRTKTNPVGLKKTIRGLRRTKMVGLKKTVHCLRRTSKKTKLIVGRTKTNHLGQKKTIHGLRRTTKLVGRTKTIPVGRRRIKVNPTKTSSNVIGLTTRVGLMQIMIQVGLVKGQTKVIRTNITTKIFR</sequence>
<evidence type="ECO:0000256" key="1">
    <source>
        <dbReference type="SAM" id="SignalP"/>
    </source>
</evidence>
<accession>A0A8D8ZBJ1</accession>
<organism evidence="2">
    <name type="scientific">Cacopsylla melanoneura</name>
    <dbReference type="NCBI Taxonomy" id="428564"/>
    <lineage>
        <taxon>Eukaryota</taxon>
        <taxon>Metazoa</taxon>
        <taxon>Ecdysozoa</taxon>
        <taxon>Arthropoda</taxon>
        <taxon>Hexapoda</taxon>
        <taxon>Insecta</taxon>
        <taxon>Pterygota</taxon>
        <taxon>Neoptera</taxon>
        <taxon>Paraneoptera</taxon>
        <taxon>Hemiptera</taxon>
        <taxon>Sternorrhyncha</taxon>
        <taxon>Psylloidea</taxon>
        <taxon>Psyllidae</taxon>
        <taxon>Psyllinae</taxon>
        <taxon>Cacopsylla</taxon>
    </lineage>
</organism>
<reference evidence="2" key="1">
    <citation type="submission" date="2021-05" db="EMBL/GenBank/DDBJ databases">
        <authorList>
            <person name="Alioto T."/>
            <person name="Alioto T."/>
            <person name="Gomez Garrido J."/>
        </authorList>
    </citation>
    <scope>NUCLEOTIDE SEQUENCE</scope>
</reference>
<name>A0A8D8ZBJ1_9HEMI</name>
<evidence type="ECO:0000313" key="2">
    <source>
        <dbReference type="EMBL" id="CAG6744683.1"/>
    </source>
</evidence>
<keyword evidence="1" id="KW-0732">Signal</keyword>
<dbReference type="AlphaFoldDB" id="A0A8D8ZBJ1"/>